<keyword evidence="3" id="KW-1133">Transmembrane helix</keyword>
<feature type="compositionally biased region" description="Polar residues" evidence="5">
    <location>
        <begin position="736"/>
        <end position="761"/>
    </location>
</feature>
<evidence type="ECO:0000256" key="1">
    <source>
        <dbReference type="ARBA" id="ARBA00004308"/>
    </source>
</evidence>
<dbReference type="InterPro" id="IPR045120">
    <property type="entry name" value="Suco/Slp1-like"/>
</dbReference>
<name>A0A9W4XIJ3_9PLEO</name>
<accession>A0A9W4XIJ3</accession>
<evidence type="ECO:0000256" key="4">
    <source>
        <dbReference type="ARBA" id="ARBA00023136"/>
    </source>
</evidence>
<dbReference type="Gene3D" id="2.60.120.260">
    <property type="entry name" value="Galactose-binding domain-like"/>
    <property type="match status" value="1"/>
</dbReference>
<dbReference type="PANTHER" id="PTHR12953:SF0">
    <property type="entry name" value="SUN DOMAIN-CONTAINING OSSIFICATION FACTOR"/>
    <property type="match status" value="1"/>
</dbReference>
<feature type="region of interest" description="Disordered" evidence="5">
    <location>
        <begin position="913"/>
        <end position="933"/>
    </location>
</feature>
<feature type="compositionally biased region" description="Basic and acidic residues" evidence="5">
    <location>
        <begin position="988"/>
        <end position="1002"/>
    </location>
</feature>
<keyword evidence="4" id="KW-0472">Membrane</keyword>
<protein>
    <recommendedName>
        <fullName evidence="6">SUN domain-containing protein</fullName>
    </recommendedName>
</protein>
<dbReference type="GO" id="GO:0012505">
    <property type="term" value="C:endomembrane system"/>
    <property type="evidence" value="ECO:0007669"/>
    <property type="project" value="UniProtKB-SubCell"/>
</dbReference>
<dbReference type="Proteomes" id="UP001152607">
    <property type="component" value="Unassembled WGS sequence"/>
</dbReference>
<evidence type="ECO:0000256" key="2">
    <source>
        <dbReference type="ARBA" id="ARBA00022692"/>
    </source>
</evidence>
<evidence type="ECO:0000256" key="3">
    <source>
        <dbReference type="ARBA" id="ARBA00022989"/>
    </source>
</evidence>
<feature type="region of interest" description="Disordered" evidence="5">
    <location>
        <begin position="144"/>
        <end position="168"/>
    </location>
</feature>
<dbReference type="PANTHER" id="PTHR12953">
    <property type="entry name" value="MEMBRANE PROTEIN CH1 RELATED"/>
    <property type="match status" value="1"/>
</dbReference>
<dbReference type="OrthoDB" id="266334at2759"/>
<feature type="compositionally biased region" description="Polar residues" evidence="5">
    <location>
        <begin position="610"/>
        <end position="637"/>
    </location>
</feature>
<evidence type="ECO:0000256" key="5">
    <source>
        <dbReference type="SAM" id="MobiDB-lite"/>
    </source>
</evidence>
<feature type="region of interest" description="Disordered" evidence="5">
    <location>
        <begin position="333"/>
        <end position="375"/>
    </location>
</feature>
<feature type="compositionally biased region" description="Basic and acidic residues" evidence="5">
    <location>
        <begin position="1036"/>
        <end position="1045"/>
    </location>
</feature>
<comment type="caution">
    <text evidence="7">The sequence shown here is derived from an EMBL/GenBank/DDBJ whole genome shotgun (WGS) entry which is preliminary data.</text>
</comment>
<feature type="compositionally biased region" description="Polar residues" evidence="5">
    <location>
        <begin position="697"/>
        <end position="707"/>
    </location>
</feature>
<keyword evidence="2" id="KW-0812">Transmembrane</keyword>
<feature type="compositionally biased region" description="Polar residues" evidence="5">
    <location>
        <begin position="948"/>
        <end position="958"/>
    </location>
</feature>
<dbReference type="InterPro" id="IPR012919">
    <property type="entry name" value="SUN_dom"/>
</dbReference>
<evidence type="ECO:0000313" key="8">
    <source>
        <dbReference type="Proteomes" id="UP001152607"/>
    </source>
</evidence>
<feature type="compositionally biased region" description="Basic and acidic residues" evidence="5">
    <location>
        <begin position="638"/>
        <end position="649"/>
    </location>
</feature>
<feature type="region of interest" description="Disordered" evidence="5">
    <location>
        <begin position="291"/>
        <end position="316"/>
    </location>
</feature>
<comment type="subcellular location">
    <subcellularLocation>
        <location evidence="1">Endomembrane system</location>
    </subcellularLocation>
</comment>
<feature type="compositionally biased region" description="Polar residues" evidence="5">
    <location>
        <begin position="655"/>
        <end position="684"/>
    </location>
</feature>
<feature type="region of interest" description="Disordered" evidence="5">
    <location>
        <begin position="948"/>
        <end position="1045"/>
    </location>
</feature>
<feature type="compositionally biased region" description="Low complexity" evidence="5">
    <location>
        <begin position="595"/>
        <end position="609"/>
    </location>
</feature>
<evidence type="ECO:0000259" key="6">
    <source>
        <dbReference type="PROSITE" id="PS51469"/>
    </source>
</evidence>
<dbReference type="AlphaFoldDB" id="A0A9W4XIJ3"/>
<dbReference type="GO" id="GO:0005737">
    <property type="term" value="C:cytoplasm"/>
    <property type="evidence" value="ECO:0007669"/>
    <property type="project" value="TreeGrafter"/>
</dbReference>
<gene>
    <name evidence="7" type="ORF">PDIGIT_LOCUS6282</name>
</gene>
<dbReference type="Pfam" id="PF07738">
    <property type="entry name" value="Sad1_UNC"/>
    <property type="match status" value="1"/>
</dbReference>
<feature type="region of interest" description="Disordered" evidence="5">
    <location>
        <begin position="1070"/>
        <end position="1108"/>
    </location>
</feature>
<dbReference type="GO" id="GO:0016020">
    <property type="term" value="C:membrane"/>
    <property type="evidence" value="ECO:0007669"/>
    <property type="project" value="InterPro"/>
</dbReference>
<feature type="domain" description="SUN" evidence="6">
    <location>
        <begin position="364"/>
        <end position="532"/>
    </location>
</feature>
<keyword evidence="8" id="KW-1185">Reference proteome</keyword>
<dbReference type="FunFam" id="2.60.120.260:FF:000082">
    <property type="entry name" value="Sad1/UNC domain protein"/>
    <property type="match status" value="1"/>
</dbReference>
<dbReference type="EMBL" id="CAOQHR010000004">
    <property type="protein sequence ID" value="CAI6333244.1"/>
    <property type="molecule type" value="Genomic_DNA"/>
</dbReference>
<feature type="region of interest" description="Disordered" evidence="5">
    <location>
        <begin position="223"/>
        <end position="263"/>
    </location>
</feature>
<dbReference type="SUPFAM" id="SSF49785">
    <property type="entry name" value="Galactose-binding domain-like"/>
    <property type="match status" value="1"/>
</dbReference>
<dbReference type="GO" id="GO:0034975">
    <property type="term" value="P:protein folding in endoplasmic reticulum"/>
    <property type="evidence" value="ECO:0007669"/>
    <property type="project" value="TreeGrafter"/>
</dbReference>
<sequence length="1108" mass="122502">MNRLPQYTKLALLTDGGICGVACLTCLALRRRWPKPVSTKKQLGGEIINYHHIHIDGPVFSRPGHLALVTILGPRSYFQPDAAHADRVKRCILLQTASLITASPPRLTCARAMLTIGAPLYEWVGCLLLCSLLTCTLAQSTNRTTSSDTARVSSSTASTTTSFTDSYSTCPSRTINYITHTLPQQCLRTGWAATSQPIATEAPGTEQAATSLDVVIPWARKHVSEDAPASEQASQTPAGQGAPDEHSPSPPVAPTASDTTSTQIEAELETDSPLDNANFLSFEDWKKKNLAQVGQSPDTVGQGRANVDDHRGRRRPVNVNALDSLGEEGEIEINFSGFGSPGEGDAASSNATPNQETTGEPAPTASEADKAAPSSWALSKDAGKTYKERFNYASFDCAATVLKTNPKAKSTSSILVENKDSYMLTECSAENKYLVVELCDDILVDTVVLANYEFFSSMFRHFRISVSDRYPVKTDRWRVLGTFEARNSRDIQPFLIKEPQIWARYLRIEFLTHYGNEYYCPMSLLRVHGTTMMEQFRREEEQARGEDDVDEPIEAVAEVTVHEGLPSMDIDADKTESQMLAEDKKNASHATEQDSQATNITNSTSQSQSDVSTEDSNISTHHAHGSTTEVSSVQPTDVTKHDDSVEHRQPHSAIKSISSETWVESNASDNLQKSTKETTVSNDTKGAPSSPHDPSPATVNSPLSDSTHIPVAKAKSEASGIVSSGSSNRTSSESIKTNAQTHSSHKPAQTQPNPATPSTQESIFKSIHKRLQYLEANSTLSLQYIEEQSRILRDAFIKVEKKQLQKTEKFLDHLNSTVMHELKTYRNMYDQLWQSTILELEGMKERQRTEVGEIGARLSMMADELVWQKRMAVVQSTLLLLCLGLVLFVRSGTLNSQSDIPIAQQLGRTYSSFFETPPHDSERPKGSRHRKRFRDMWRSDTSIALSDRSGQLSDTINAASDVDTDDRRRLVTREYSPPTPVTPGLPCDIDKEVEFSPQHVDDTQENGLLTPTEDTDERSKRLRALETQSGPATPRGSRDNRPSWEEVDRAVDLLKAEEKDPGLRAQVEIIERRKQRRSPLRRAESYDGTTSDSLEGEEEGTAGYFVTR</sequence>
<organism evidence="7 8">
    <name type="scientific">Periconia digitata</name>
    <dbReference type="NCBI Taxonomy" id="1303443"/>
    <lineage>
        <taxon>Eukaryota</taxon>
        <taxon>Fungi</taxon>
        <taxon>Dikarya</taxon>
        <taxon>Ascomycota</taxon>
        <taxon>Pezizomycotina</taxon>
        <taxon>Dothideomycetes</taxon>
        <taxon>Pleosporomycetidae</taxon>
        <taxon>Pleosporales</taxon>
        <taxon>Massarineae</taxon>
        <taxon>Periconiaceae</taxon>
        <taxon>Periconia</taxon>
    </lineage>
</organism>
<proteinExistence type="predicted"/>
<feature type="compositionally biased region" description="Polar residues" evidence="5">
    <location>
        <begin position="347"/>
        <end position="358"/>
    </location>
</feature>
<evidence type="ECO:0000313" key="7">
    <source>
        <dbReference type="EMBL" id="CAI6333244.1"/>
    </source>
</evidence>
<dbReference type="PROSITE" id="PS51469">
    <property type="entry name" value="SUN"/>
    <property type="match status" value="1"/>
</dbReference>
<dbReference type="InterPro" id="IPR008979">
    <property type="entry name" value="Galactose-bd-like_sf"/>
</dbReference>
<feature type="region of interest" description="Disordered" evidence="5">
    <location>
        <begin position="579"/>
        <end position="761"/>
    </location>
</feature>
<feature type="compositionally biased region" description="Low complexity" evidence="5">
    <location>
        <begin position="717"/>
        <end position="735"/>
    </location>
</feature>
<reference evidence="7" key="1">
    <citation type="submission" date="2023-01" db="EMBL/GenBank/DDBJ databases">
        <authorList>
            <person name="Van Ghelder C."/>
            <person name="Rancurel C."/>
        </authorList>
    </citation>
    <scope>NUCLEOTIDE SEQUENCE</scope>
    <source>
        <strain evidence="7">CNCM I-4278</strain>
    </source>
</reference>